<comment type="caution">
    <text evidence="1">The sequence shown here is derived from an EMBL/GenBank/DDBJ whole genome shotgun (WGS) entry which is preliminary data.</text>
</comment>
<evidence type="ECO:0000313" key="2">
    <source>
        <dbReference type="Proteomes" id="UP000253209"/>
    </source>
</evidence>
<reference evidence="1 2" key="1">
    <citation type="submission" date="2018-05" db="EMBL/GenBank/DDBJ databases">
        <title>Mucilaginibacter hurinus sp. nov., isolated from briquette warehouse soil.</title>
        <authorList>
            <person name="Choi L."/>
        </authorList>
    </citation>
    <scope>NUCLEOTIDE SEQUENCE [LARGE SCALE GENOMIC DNA]</scope>
    <source>
        <strain evidence="1 2">ZR32</strain>
    </source>
</reference>
<proteinExistence type="predicted"/>
<dbReference type="EMBL" id="QGDC01000002">
    <property type="protein sequence ID" value="RCH55985.1"/>
    <property type="molecule type" value="Genomic_DNA"/>
</dbReference>
<evidence type="ECO:0000313" key="1">
    <source>
        <dbReference type="EMBL" id="RCH55985.1"/>
    </source>
</evidence>
<accession>A0A367GSB0</accession>
<name>A0A367GSB0_9SPHI</name>
<protein>
    <submittedName>
        <fullName evidence="1">Uncharacterized protein</fullName>
    </submittedName>
</protein>
<organism evidence="1 2">
    <name type="scientific">Mucilaginibacter hurinus</name>
    <dbReference type="NCBI Taxonomy" id="2201324"/>
    <lineage>
        <taxon>Bacteria</taxon>
        <taxon>Pseudomonadati</taxon>
        <taxon>Bacteroidota</taxon>
        <taxon>Sphingobacteriia</taxon>
        <taxon>Sphingobacteriales</taxon>
        <taxon>Sphingobacteriaceae</taxon>
        <taxon>Mucilaginibacter</taxon>
    </lineage>
</organism>
<keyword evidence="2" id="KW-1185">Reference proteome</keyword>
<sequence>MRLYNCNGGILPYLVGFVTGFKHEAYMRNIIVDLLYPAATVNYPDGIFARGVKALAYHNTQTQDK</sequence>
<dbReference type="Proteomes" id="UP000253209">
    <property type="component" value="Unassembled WGS sequence"/>
</dbReference>
<dbReference type="AlphaFoldDB" id="A0A367GSB0"/>
<gene>
    <name evidence="1" type="ORF">DJ568_04345</name>
</gene>